<evidence type="ECO:0000313" key="9">
    <source>
        <dbReference type="Proteomes" id="UP000007013"/>
    </source>
</evidence>
<keyword evidence="3" id="KW-0274">FAD</keyword>
<evidence type="ECO:0000256" key="5">
    <source>
        <dbReference type="SAM" id="MobiDB-lite"/>
    </source>
</evidence>
<keyword evidence="4 8" id="KW-0560">Oxidoreductase</keyword>
<name>B1ZNU2_OPITP</name>
<dbReference type="Pfam" id="PF05199">
    <property type="entry name" value="GMC_oxred_C"/>
    <property type="match status" value="1"/>
</dbReference>
<accession>B1ZNU2</accession>
<evidence type="ECO:0000256" key="1">
    <source>
        <dbReference type="ARBA" id="ARBA00010790"/>
    </source>
</evidence>
<organism evidence="8 9">
    <name type="scientific">Opitutus terrae (strain DSM 11246 / JCM 15787 / PB90-1)</name>
    <dbReference type="NCBI Taxonomy" id="452637"/>
    <lineage>
        <taxon>Bacteria</taxon>
        <taxon>Pseudomonadati</taxon>
        <taxon>Verrucomicrobiota</taxon>
        <taxon>Opitutia</taxon>
        <taxon>Opitutales</taxon>
        <taxon>Opitutaceae</taxon>
        <taxon>Opitutus</taxon>
    </lineage>
</organism>
<dbReference type="STRING" id="452637.Oter_2179"/>
<dbReference type="Pfam" id="PF00732">
    <property type="entry name" value="GMC_oxred_N"/>
    <property type="match status" value="1"/>
</dbReference>
<comment type="similarity">
    <text evidence="1">Belongs to the GMC oxidoreductase family.</text>
</comment>
<evidence type="ECO:0000259" key="6">
    <source>
        <dbReference type="Pfam" id="PF00732"/>
    </source>
</evidence>
<sequence>MALKHVNAVVVGAGAGGGVVAKELAEAGLSVVLLERGDWVSFEEHGQDELISQRTTVLGNAYGPDDRFPRMSEGAPGQWNRILPHEGGYGNNAACVGSGTVSYGAMAWRFSEQDFRMRSTYGRPEGSTLDDWPISYADLEPFYEKAEWEIGVAGDMSANPFAPPRQKPYPMPAFGQNREGEMLYAAAKRLGWHPFPIPMLRNSVRYGGRNACAHNRACCGFACPINAKNGTQNTVIPRALATGHCELRVRCVASEIVVDDHSRARGVRYFDAEDRPQYQTADVVVVSCAAIETARLLLNSKSKLFPNGAGNRHDWVGRNLQDHAYSGAWGLFEQETFDDVGPGATIAINDFNHGNAGLRGGGALCNEFIRLPYLFTGVRPPGAPRWGKAHKDWQRNFYRRCVGIHGPVQEMPVAEMRVQIDPALKDHWGIPVARLSGQRHPDDLEVGAFLAARAEAWLKEAGAVQTWKAVAGRGSRPGQHQAGSCRMGNDPTTSVTDRHGRVHDIDNLYLADGSLHVTNGGYNPALTIMALGFWVGHHIAREWKGGRFA</sequence>
<dbReference type="KEGG" id="ote:Oter_2179"/>
<feature type="domain" description="Glucose-methanol-choline oxidoreductase C-terminal" evidence="7">
    <location>
        <begin position="417"/>
        <end position="532"/>
    </location>
</feature>
<evidence type="ECO:0000256" key="3">
    <source>
        <dbReference type="ARBA" id="ARBA00022827"/>
    </source>
</evidence>
<dbReference type="AlphaFoldDB" id="B1ZNU2"/>
<evidence type="ECO:0000313" key="8">
    <source>
        <dbReference type="EMBL" id="ACB75462.1"/>
    </source>
</evidence>
<evidence type="ECO:0000259" key="7">
    <source>
        <dbReference type="Pfam" id="PF05199"/>
    </source>
</evidence>
<dbReference type="eggNOG" id="COG2303">
    <property type="taxonomic scope" value="Bacteria"/>
</dbReference>
<reference evidence="8 9" key="1">
    <citation type="journal article" date="2011" name="J. Bacteriol.">
        <title>Genome sequence of the verrucomicrobium Opitutus terrae PB90-1, an abundant inhabitant of rice paddy soil ecosystems.</title>
        <authorList>
            <person name="van Passel M.W."/>
            <person name="Kant R."/>
            <person name="Palva A."/>
            <person name="Copeland A."/>
            <person name="Lucas S."/>
            <person name="Lapidus A."/>
            <person name="Glavina del Rio T."/>
            <person name="Pitluck S."/>
            <person name="Goltsman E."/>
            <person name="Clum A."/>
            <person name="Sun H."/>
            <person name="Schmutz J."/>
            <person name="Larimer F.W."/>
            <person name="Land M.L."/>
            <person name="Hauser L."/>
            <person name="Kyrpides N."/>
            <person name="Mikhailova N."/>
            <person name="Richardson P.P."/>
            <person name="Janssen P.H."/>
            <person name="de Vos W.M."/>
            <person name="Smidt H."/>
        </authorList>
    </citation>
    <scope>NUCLEOTIDE SEQUENCE [LARGE SCALE GENOMIC DNA]</scope>
    <source>
        <strain evidence="9">DSM 11246 / JCM 15787 / PB90-1</strain>
    </source>
</reference>
<feature type="region of interest" description="Disordered" evidence="5">
    <location>
        <begin position="472"/>
        <end position="496"/>
    </location>
</feature>
<proteinExistence type="inferred from homology"/>
<dbReference type="GO" id="GO:0050660">
    <property type="term" value="F:flavin adenine dinucleotide binding"/>
    <property type="evidence" value="ECO:0007669"/>
    <property type="project" value="InterPro"/>
</dbReference>
<dbReference type="RefSeq" id="WP_012374999.1">
    <property type="nucleotide sequence ID" value="NC_010571.1"/>
</dbReference>
<dbReference type="Gene3D" id="3.50.50.60">
    <property type="entry name" value="FAD/NAD(P)-binding domain"/>
    <property type="match status" value="2"/>
</dbReference>
<dbReference type="SUPFAM" id="SSF51905">
    <property type="entry name" value="FAD/NAD(P)-binding domain"/>
    <property type="match status" value="1"/>
</dbReference>
<keyword evidence="2" id="KW-0285">Flavoprotein</keyword>
<keyword evidence="9" id="KW-1185">Reference proteome</keyword>
<evidence type="ECO:0000256" key="4">
    <source>
        <dbReference type="ARBA" id="ARBA00023002"/>
    </source>
</evidence>
<evidence type="ECO:0000256" key="2">
    <source>
        <dbReference type="ARBA" id="ARBA00022630"/>
    </source>
</evidence>
<dbReference type="PANTHER" id="PTHR46056">
    <property type="entry name" value="LONG-CHAIN-ALCOHOL OXIDASE"/>
    <property type="match status" value="1"/>
</dbReference>
<protein>
    <submittedName>
        <fullName evidence="8">Gluconate 2-dehydrogenase (Acceptor)</fullName>
        <ecNumber evidence="8">1.1.99.3</ecNumber>
    </submittedName>
</protein>
<dbReference type="GO" id="GO:0033717">
    <property type="term" value="F:gluconate 2-dehydrogenase (acceptor) activity"/>
    <property type="evidence" value="ECO:0007669"/>
    <property type="project" value="UniProtKB-EC"/>
</dbReference>
<dbReference type="HOGENOM" id="CLU_008878_4_2_0"/>
<dbReference type="Proteomes" id="UP000007013">
    <property type="component" value="Chromosome"/>
</dbReference>
<dbReference type="InterPro" id="IPR036188">
    <property type="entry name" value="FAD/NAD-bd_sf"/>
</dbReference>
<dbReference type="InterPro" id="IPR000172">
    <property type="entry name" value="GMC_OxRdtase_N"/>
</dbReference>
<feature type="domain" description="Glucose-methanol-choline oxidoreductase N-terminal" evidence="6">
    <location>
        <begin position="136"/>
        <end position="324"/>
    </location>
</feature>
<gene>
    <name evidence="8" type="ordered locus">Oter_2179</name>
</gene>
<dbReference type="InterPro" id="IPR007867">
    <property type="entry name" value="GMC_OxRtase_C"/>
</dbReference>
<dbReference type="PANTHER" id="PTHR46056:SF12">
    <property type="entry name" value="LONG-CHAIN-ALCOHOL OXIDASE"/>
    <property type="match status" value="1"/>
</dbReference>
<dbReference type="EMBL" id="CP001032">
    <property type="protein sequence ID" value="ACB75462.1"/>
    <property type="molecule type" value="Genomic_DNA"/>
</dbReference>
<dbReference type="EC" id="1.1.99.3" evidence="8"/>